<dbReference type="STRING" id="1605367.AFM12_14515"/>
<accession>A0A0P7BB39</accession>
<feature type="chain" id="PRO_5006135595" evidence="1">
    <location>
        <begin position="22"/>
        <end position="373"/>
    </location>
</feature>
<keyword evidence="1" id="KW-0732">Signal</keyword>
<feature type="signal peptide" evidence="1">
    <location>
        <begin position="1"/>
        <end position="21"/>
    </location>
</feature>
<evidence type="ECO:0000256" key="1">
    <source>
        <dbReference type="SAM" id="SignalP"/>
    </source>
</evidence>
<sequence length="373" mass="40488">MKQQIVIITLVLGFVTSSLKAQIQIQPDDVQELQEGDFDITAGINSTSNRPYWIGVSSYPHLYLGSGTHHKVGIGVGLPQHGYPGAPQHFDVHAKLHVRHDGGTGSDSPTVKGPHLLLDETNPSENAILRFRQSENISNLYNGSDISPGRSWWDLRGYANGSSLGQDEFRLINKDASEDLFNISGDGNFKFTGESITHFELKAHPGNNPIKLEFGEVGTVSNGGRLWYNNSNGVMQVFAGGAASLVLDAGNVGVGSVNPGDSKLYVDGYSTLGDHAQAPKIKTWYGEAYLPNSSNGVTNHSILPVDGGRILSCSVMVTNDKGEVVPPNLDLEIEDSYYYYKIDGTTISLFTTAYNFSWAVQGNLARIFITYTD</sequence>
<proteinExistence type="predicted"/>
<protein>
    <submittedName>
        <fullName evidence="2">Uncharacterized protein</fullName>
    </submittedName>
</protein>
<gene>
    <name evidence="2" type="ORF">AFM12_14515</name>
</gene>
<evidence type="ECO:0000313" key="3">
    <source>
        <dbReference type="Proteomes" id="UP000050454"/>
    </source>
</evidence>
<reference evidence="2 3" key="1">
    <citation type="submission" date="2015-07" db="EMBL/GenBank/DDBJ databases">
        <title>The draft genome sequence of Leadbetterella sp. JN14-9.</title>
        <authorList>
            <person name="Liu Y."/>
            <person name="Du J."/>
            <person name="Shao Z."/>
        </authorList>
    </citation>
    <scope>NUCLEOTIDE SEQUENCE [LARGE SCALE GENOMIC DNA]</scope>
    <source>
        <strain evidence="2 3">JN14-9</strain>
    </source>
</reference>
<keyword evidence="3" id="KW-1185">Reference proteome</keyword>
<dbReference type="RefSeq" id="WP_055149482.1">
    <property type="nucleotide sequence ID" value="NZ_JXSZ01000010.1"/>
</dbReference>
<dbReference type="Proteomes" id="UP000050454">
    <property type="component" value="Unassembled WGS sequence"/>
</dbReference>
<evidence type="ECO:0000313" key="2">
    <source>
        <dbReference type="EMBL" id="KPM47680.1"/>
    </source>
</evidence>
<dbReference type="EMBL" id="LGTQ01000010">
    <property type="protein sequence ID" value="KPM47680.1"/>
    <property type="molecule type" value="Genomic_DNA"/>
</dbReference>
<dbReference type="AlphaFoldDB" id="A0A0P7BB39"/>
<name>A0A0P7BB39_9BACT</name>
<comment type="caution">
    <text evidence="2">The sequence shown here is derived from an EMBL/GenBank/DDBJ whole genome shotgun (WGS) entry which is preliminary data.</text>
</comment>
<organism evidence="2 3">
    <name type="scientific">Jiulongibacter sediminis</name>
    <dbReference type="NCBI Taxonomy" id="1605367"/>
    <lineage>
        <taxon>Bacteria</taxon>
        <taxon>Pseudomonadati</taxon>
        <taxon>Bacteroidota</taxon>
        <taxon>Cytophagia</taxon>
        <taxon>Cytophagales</taxon>
        <taxon>Leadbetterellaceae</taxon>
        <taxon>Jiulongibacter</taxon>
    </lineage>
</organism>